<evidence type="ECO:0000313" key="2">
    <source>
        <dbReference type="EMBL" id="XBM95151.1"/>
    </source>
</evidence>
<gene>
    <name evidence="2" type="ORF">Scarif_00042</name>
</gene>
<evidence type="ECO:0000256" key="1">
    <source>
        <dbReference type="SAM" id="MobiDB-lite"/>
    </source>
</evidence>
<sequence>MSKIITQNGDPVDDKPTEEEPENFESVTEGLEAVAEAARDISKGVRNWKNSIVLKVCVAAVACKALDVMGKIIIENQRAKREANDED</sequence>
<organism evidence="2">
    <name type="scientific">Streptomyces phage Scarif</name>
    <dbReference type="NCBI Taxonomy" id="3158858"/>
    <lineage>
        <taxon>Viruses</taxon>
        <taxon>Duplodnaviria</taxon>
        <taxon>Heunggongvirae</taxon>
        <taxon>Uroviricota</taxon>
        <taxon>Caudoviricetes</taxon>
    </lineage>
</organism>
<feature type="region of interest" description="Disordered" evidence="1">
    <location>
        <begin position="1"/>
        <end position="27"/>
    </location>
</feature>
<accession>A0AAU7GYX9</accession>
<proteinExistence type="predicted"/>
<reference evidence="2" key="1">
    <citation type="submission" date="2024-05" db="EMBL/GenBank/DDBJ databases">
        <title>Isolation and characterization of the new Streptomyces phages Kamino, Geonosis, Abafar and Scarif infecting a broad range of host species.</title>
        <authorList>
            <person name="Rackow B."/>
            <person name="Rolland C."/>
            <person name="Mohnen I."/>
            <person name="Wittmann J."/>
            <person name="Muesken M."/>
            <person name="Overmann J."/>
            <person name="Frunzke J."/>
        </authorList>
    </citation>
    <scope>NUCLEOTIDE SEQUENCE</scope>
</reference>
<dbReference type="EMBL" id="PP750868">
    <property type="protein sequence ID" value="XBM95151.1"/>
    <property type="molecule type" value="Genomic_DNA"/>
</dbReference>
<protein>
    <submittedName>
        <fullName evidence="2">Uncharacterized protein</fullName>
    </submittedName>
</protein>
<name>A0AAU7GYX9_9CAUD</name>